<dbReference type="EMBL" id="BAAAYV010000012">
    <property type="protein sequence ID" value="GAA3662026.1"/>
    <property type="molecule type" value="Genomic_DNA"/>
</dbReference>
<proteinExistence type="predicted"/>
<protein>
    <submittedName>
        <fullName evidence="2">Uncharacterized protein</fullName>
    </submittedName>
</protein>
<accession>A0ABP7BKH3</accession>
<evidence type="ECO:0000313" key="3">
    <source>
        <dbReference type="Proteomes" id="UP001410795"/>
    </source>
</evidence>
<keyword evidence="1" id="KW-0472">Membrane</keyword>
<comment type="caution">
    <text evidence="2">The sequence shown here is derived from an EMBL/GenBank/DDBJ whole genome shotgun (WGS) entry which is preliminary data.</text>
</comment>
<name>A0ABP7BKH3_9MICO</name>
<sequence length="180" mass="18734">MGLVSRSRVREAFALGAVVVAAIVVLGGGDLLEHADGDDLVPLRLAPGGQARAAEATWGPLTLTDVTRLHDPDDPLPDGARIVEAAIPYATGDDALGCAITGLAEQRLHTRGAPDDERAWAPEVATLLDDEVERSATCGEQDELRAVFLVPGDAREDLVVTVRVTAADAAVDVLLLSGTL</sequence>
<dbReference type="Proteomes" id="UP001410795">
    <property type="component" value="Unassembled WGS sequence"/>
</dbReference>
<evidence type="ECO:0000313" key="2">
    <source>
        <dbReference type="EMBL" id="GAA3662026.1"/>
    </source>
</evidence>
<evidence type="ECO:0000256" key="1">
    <source>
        <dbReference type="SAM" id="Phobius"/>
    </source>
</evidence>
<keyword evidence="3" id="KW-1185">Reference proteome</keyword>
<gene>
    <name evidence="2" type="ORF">GCM10022202_24330</name>
</gene>
<feature type="transmembrane region" description="Helical" evidence="1">
    <location>
        <begin position="12"/>
        <end position="32"/>
    </location>
</feature>
<keyword evidence="1" id="KW-0812">Transmembrane</keyword>
<keyword evidence="1" id="KW-1133">Transmembrane helix</keyword>
<organism evidence="2 3">
    <name type="scientific">Microbacterium marinilacus</name>
    <dbReference type="NCBI Taxonomy" id="415209"/>
    <lineage>
        <taxon>Bacteria</taxon>
        <taxon>Bacillati</taxon>
        <taxon>Actinomycetota</taxon>
        <taxon>Actinomycetes</taxon>
        <taxon>Micrococcales</taxon>
        <taxon>Microbacteriaceae</taxon>
        <taxon>Microbacterium</taxon>
    </lineage>
</organism>
<reference evidence="3" key="1">
    <citation type="journal article" date="2019" name="Int. J. Syst. Evol. Microbiol.">
        <title>The Global Catalogue of Microorganisms (GCM) 10K type strain sequencing project: providing services to taxonomists for standard genome sequencing and annotation.</title>
        <authorList>
            <consortium name="The Broad Institute Genomics Platform"/>
            <consortium name="The Broad Institute Genome Sequencing Center for Infectious Disease"/>
            <person name="Wu L."/>
            <person name="Ma J."/>
        </authorList>
    </citation>
    <scope>NUCLEOTIDE SEQUENCE [LARGE SCALE GENOMIC DNA]</scope>
    <source>
        <strain evidence="3">JCM 16546</strain>
    </source>
</reference>